<dbReference type="PANTHER" id="PTHR30258:SF2">
    <property type="entry name" value="COMG OPERON PROTEIN 1"/>
    <property type="match status" value="1"/>
</dbReference>
<accession>A0A7X0D3B9</accession>
<evidence type="ECO:0000256" key="1">
    <source>
        <dbReference type="ARBA" id="ARBA00006611"/>
    </source>
</evidence>
<dbReference type="InterPro" id="IPR001482">
    <property type="entry name" value="T2SS/T4SS_dom"/>
</dbReference>
<feature type="domain" description="Bacterial type II secretion system protein E" evidence="4">
    <location>
        <begin position="375"/>
        <end position="389"/>
    </location>
</feature>
<dbReference type="Pfam" id="PF00437">
    <property type="entry name" value="T2SSE"/>
    <property type="match status" value="1"/>
</dbReference>
<dbReference type="InterPro" id="IPR027417">
    <property type="entry name" value="P-loop_NTPase"/>
</dbReference>
<evidence type="ECO:0000313" key="5">
    <source>
        <dbReference type="EMBL" id="MBB6166377.1"/>
    </source>
</evidence>
<dbReference type="CDD" id="cd01129">
    <property type="entry name" value="PulE-GspE-like"/>
    <property type="match status" value="1"/>
</dbReference>
<comment type="caution">
    <text evidence="5">The sequence shown here is derived from an EMBL/GenBank/DDBJ whole genome shotgun (WGS) entry which is preliminary data.</text>
</comment>
<proteinExistence type="inferred from homology"/>
<evidence type="ECO:0000259" key="4">
    <source>
        <dbReference type="PROSITE" id="PS00662"/>
    </source>
</evidence>
<dbReference type="PROSITE" id="PS00662">
    <property type="entry name" value="T2SP_E"/>
    <property type="match status" value="1"/>
</dbReference>
<dbReference type="GO" id="GO:0005886">
    <property type="term" value="C:plasma membrane"/>
    <property type="evidence" value="ECO:0007669"/>
    <property type="project" value="TreeGrafter"/>
</dbReference>
<keyword evidence="6" id="KW-1185">Reference proteome</keyword>
<dbReference type="SUPFAM" id="SSF52540">
    <property type="entry name" value="P-loop containing nucleoside triphosphate hydrolases"/>
    <property type="match status" value="1"/>
</dbReference>
<dbReference type="RefSeq" id="WP_183998351.1">
    <property type="nucleotide sequence ID" value="NZ_BMHW01000025.1"/>
</dbReference>
<dbReference type="Pfam" id="PF05157">
    <property type="entry name" value="MshEN"/>
    <property type="match status" value="1"/>
</dbReference>
<dbReference type="InterPro" id="IPR037257">
    <property type="entry name" value="T2SS_E_N_sf"/>
</dbReference>
<dbReference type="Proteomes" id="UP000547879">
    <property type="component" value="Unassembled WGS sequence"/>
</dbReference>
<dbReference type="Gene3D" id="3.40.50.300">
    <property type="entry name" value="P-loop containing nucleotide triphosphate hydrolases"/>
    <property type="match status" value="1"/>
</dbReference>
<dbReference type="SMART" id="SM00382">
    <property type="entry name" value="AAA"/>
    <property type="match status" value="1"/>
</dbReference>
<reference evidence="5 6" key="1">
    <citation type="submission" date="2020-08" db="EMBL/GenBank/DDBJ databases">
        <title>Genomic Encyclopedia of Type Strains, Phase IV (KMG-IV): sequencing the most valuable type-strain genomes for metagenomic binning, comparative biology and taxonomic classification.</title>
        <authorList>
            <person name="Goeker M."/>
        </authorList>
    </citation>
    <scope>NUCLEOTIDE SEQUENCE [LARGE SCALE GENOMIC DNA]</scope>
    <source>
        <strain evidence="5 6">DSM 100734</strain>
    </source>
</reference>
<dbReference type="GO" id="GO:0005524">
    <property type="term" value="F:ATP binding"/>
    <property type="evidence" value="ECO:0007669"/>
    <property type="project" value="UniProtKB-KW"/>
</dbReference>
<keyword evidence="2" id="KW-0547">Nucleotide-binding</keyword>
<evidence type="ECO:0000256" key="3">
    <source>
        <dbReference type="ARBA" id="ARBA00022840"/>
    </source>
</evidence>
<sequence>MMQERSVSGFLAYLVETGRTSVEAASRATAIERESNQPIDIILRELGLLQEVAIATALADYFQVSMAPKIEPADANAPLEAIGVEFAADKAIVPRPVEDGSLVFAMANPLDHFTLDAVDYFFEQPFRLEVVTRSAIEDYFRSRSSDTGSSQEIDDIGVTDVDLQRLQDIARDAPVVKLVSRIIQRSVDEKATDIHVEPGSEVMHIRFRRDGILTAVESVPLSLHAGVISRLKILARLNIAERRLPQDGRVRLPVRGQDIDFRLSVVPTIHGETVVLRILDRETIRLDLGSLGYDQSSSDLIRDIVRRPNGMVLVTGPTGSGKTTTLYSILAELNSPEVKIFTVEDPVEYRLAGITQVQIDPSIGLTFASTLRSVLRQDPDIILVGEIRDRETAEIAVQAALTGHLVLSTLHTNSAVGCFSRLRDMGVEPFLLEATVRGVIGQRLVRRCCDECRGLDNKFGCAACGGTGFKGRQAAFEILTMSQPVRAAVAAKAGTQELEALAKHGGMIPLADHARHLAERGVTTMAEAIRVVELEAR</sequence>
<keyword evidence="3" id="KW-0067">ATP-binding</keyword>
<dbReference type="InterPro" id="IPR003593">
    <property type="entry name" value="AAA+_ATPase"/>
</dbReference>
<dbReference type="InterPro" id="IPR007831">
    <property type="entry name" value="T2SS_GspE_N"/>
</dbReference>
<dbReference type="GO" id="GO:0016887">
    <property type="term" value="F:ATP hydrolysis activity"/>
    <property type="evidence" value="ECO:0007669"/>
    <property type="project" value="TreeGrafter"/>
</dbReference>
<dbReference type="AlphaFoldDB" id="A0A7X0D3B9"/>
<dbReference type="Gene3D" id="3.30.450.90">
    <property type="match status" value="1"/>
</dbReference>
<comment type="similarity">
    <text evidence="1">Belongs to the GSP E family.</text>
</comment>
<protein>
    <submittedName>
        <fullName evidence="5">General secretion pathway protein E</fullName>
    </submittedName>
</protein>
<dbReference type="SUPFAM" id="SSF160246">
    <property type="entry name" value="EspE N-terminal domain-like"/>
    <property type="match status" value="1"/>
</dbReference>
<evidence type="ECO:0000313" key="6">
    <source>
        <dbReference type="Proteomes" id="UP000547879"/>
    </source>
</evidence>
<dbReference type="Gene3D" id="3.30.300.160">
    <property type="entry name" value="Type II secretion system, protein E, N-terminal domain"/>
    <property type="match status" value="1"/>
</dbReference>
<evidence type="ECO:0000256" key="2">
    <source>
        <dbReference type="ARBA" id="ARBA00022741"/>
    </source>
</evidence>
<gene>
    <name evidence="5" type="ORF">HNQ72_006229</name>
</gene>
<dbReference type="EMBL" id="JACHEG010000021">
    <property type="protein sequence ID" value="MBB6166377.1"/>
    <property type="molecule type" value="Genomic_DNA"/>
</dbReference>
<dbReference type="PANTHER" id="PTHR30258">
    <property type="entry name" value="TYPE II SECRETION SYSTEM PROTEIN GSPE-RELATED"/>
    <property type="match status" value="1"/>
</dbReference>
<organism evidence="5 6">
    <name type="scientific">Rhizobium wenxiniae</name>
    <dbReference type="NCBI Taxonomy" id="1737357"/>
    <lineage>
        <taxon>Bacteria</taxon>
        <taxon>Pseudomonadati</taxon>
        <taxon>Pseudomonadota</taxon>
        <taxon>Alphaproteobacteria</taxon>
        <taxon>Hyphomicrobiales</taxon>
        <taxon>Rhizobiaceae</taxon>
        <taxon>Rhizobium/Agrobacterium group</taxon>
        <taxon>Rhizobium</taxon>
    </lineage>
</organism>
<name>A0A7X0D3B9_9HYPH</name>